<keyword evidence="5" id="KW-1185">Reference proteome</keyword>
<dbReference type="InterPro" id="IPR050300">
    <property type="entry name" value="GDXG_lipolytic_enzyme"/>
</dbReference>
<dbReference type="AlphaFoldDB" id="A0A165U0A0"/>
<dbReference type="SUPFAM" id="SSF53474">
    <property type="entry name" value="alpha/beta-Hydrolases"/>
    <property type="match status" value="1"/>
</dbReference>
<dbReference type="GO" id="GO:0008236">
    <property type="term" value="F:serine-type peptidase activity"/>
    <property type="evidence" value="ECO:0007669"/>
    <property type="project" value="InterPro"/>
</dbReference>
<feature type="domain" description="Peptidase S9 prolyl oligopeptidase catalytic" evidence="2">
    <location>
        <begin position="308"/>
        <end position="360"/>
    </location>
</feature>
<evidence type="ECO:0000256" key="1">
    <source>
        <dbReference type="ARBA" id="ARBA00022801"/>
    </source>
</evidence>
<dbReference type="Pfam" id="PF07859">
    <property type="entry name" value="Abhydrolase_3"/>
    <property type="match status" value="1"/>
</dbReference>
<dbReference type="Pfam" id="PF00326">
    <property type="entry name" value="Peptidase_S9"/>
    <property type="match status" value="1"/>
</dbReference>
<dbReference type="EMBL" id="KV425562">
    <property type="protein sequence ID" value="KZT27447.1"/>
    <property type="molecule type" value="Genomic_DNA"/>
</dbReference>
<dbReference type="InterPro" id="IPR001375">
    <property type="entry name" value="Peptidase_S9_cat"/>
</dbReference>
<sequence>MDPNVDSSPDHVLLTLPYKLAQNKDILVDIYLPKNNPPGLNHLASVVYFHGGGLTVGNRKAWIPFWLLRRLHPAGVVFVSPDFRLIPPGTAHDILEDIVDLFTFLSTSVNNLISQSIPESRVRLNPDAIAVVGTSGGSLCAYLAAMHARPKPKAVLSMYGLGGNFFDPLYLTIKTEPFFLGREMIDPVDYSQWLYPQTHHNAPRSRAFTFPAEKEEPMLSDSPLAYHPPTHPTPGWPANPRMHLGRLYMQLGEFLDYYTGRHDPSLSLQLRNVLLTAADDEDIDMRMKESIPEEDLPLFPQLHPTPHEWPPTLFIHGNLDRALKLQESLHLHGILRKAGADVAMKIVDGQDHSFDYQKDAEQLFGQTIFNEAAEFLVRRLYP</sequence>
<evidence type="ECO:0000259" key="3">
    <source>
        <dbReference type="Pfam" id="PF07859"/>
    </source>
</evidence>
<evidence type="ECO:0000313" key="4">
    <source>
        <dbReference type="EMBL" id="KZT27447.1"/>
    </source>
</evidence>
<dbReference type="Proteomes" id="UP000076761">
    <property type="component" value="Unassembled WGS sequence"/>
</dbReference>
<proteinExistence type="predicted"/>
<evidence type="ECO:0000259" key="2">
    <source>
        <dbReference type="Pfam" id="PF00326"/>
    </source>
</evidence>
<dbReference type="Gene3D" id="3.40.50.1820">
    <property type="entry name" value="alpha/beta hydrolase"/>
    <property type="match status" value="1"/>
</dbReference>
<name>A0A165U0A0_9AGAM</name>
<dbReference type="PANTHER" id="PTHR48081:SF3">
    <property type="entry name" value="ALPHA_BETA HYDROLASE FOLD-3 DOMAIN-CONTAINING PROTEIN"/>
    <property type="match status" value="1"/>
</dbReference>
<dbReference type="PANTHER" id="PTHR48081">
    <property type="entry name" value="AB HYDROLASE SUPERFAMILY PROTEIN C4A8.06C"/>
    <property type="match status" value="1"/>
</dbReference>
<dbReference type="InterPro" id="IPR029058">
    <property type="entry name" value="AB_hydrolase_fold"/>
</dbReference>
<reference evidence="4 5" key="1">
    <citation type="journal article" date="2016" name="Mol. Biol. Evol.">
        <title>Comparative Genomics of Early-Diverging Mushroom-Forming Fungi Provides Insights into the Origins of Lignocellulose Decay Capabilities.</title>
        <authorList>
            <person name="Nagy L.G."/>
            <person name="Riley R."/>
            <person name="Tritt A."/>
            <person name="Adam C."/>
            <person name="Daum C."/>
            <person name="Floudas D."/>
            <person name="Sun H."/>
            <person name="Yadav J.S."/>
            <person name="Pangilinan J."/>
            <person name="Larsson K.H."/>
            <person name="Matsuura K."/>
            <person name="Barry K."/>
            <person name="Labutti K."/>
            <person name="Kuo R."/>
            <person name="Ohm R.A."/>
            <person name="Bhattacharya S.S."/>
            <person name="Shirouzu T."/>
            <person name="Yoshinaga Y."/>
            <person name="Martin F.M."/>
            <person name="Grigoriev I.V."/>
            <person name="Hibbett D.S."/>
        </authorList>
    </citation>
    <scope>NUCLEOTIDE SEQUENCE [LARGE SCALE GENOMIC DNA]</scope>
    <source>
        <strain evidence="4 5">HHB14362 ss-1</strain>
    </source>
</reference>
<dbReference type="STRING" id="1314782.A0A165U0A0"/>
<dbReference type="GO" id="GO:0006508">
    <property type="term" value="P:proteolysis"/>
    <property type="evidence" value="ECO:0007669"/>
    <property type="project" value="InterPro"/>
</dbReference>
<organism evidence="4 5">
    <name type="scientific">Neolentinus lepideus HHB14362 ss-1</name>
    <dbReference type="NCBI Taxonomy" id="1314782"/>
    <lineage>
        <taxon>Eukaryota</taxon>
        <taxon>Fungi</taxon>
        <taxon>Dikarya</taxon>
        <taxon>Basidiomycota</taxon>
        <taxon>Agaricomycotina</taxon>
        <taxon>Agaricomycetes</taxon>
        <taxon>Gloeophyllales</taxon>
        <taxon>Gloeophyllaceae</taxon>
        <taxon>Neolentinus</taxon>
    </lineage>
</organism>
<evidence type="ECO:0000313" key="5">
    <source>
        <dbReference type="Proteomes" id="UP000076761"/>
    </source>
</evidence>
<gene>
    <name evidence="4" type="ORF">NEOLEDRAFT_1060992</name>
</gene>
<dbReference type="OrthoDB" id="19653at2759"/>
<protein>
    <submittedName>
        <fullName evidence="4">Alpha/beta-hydrolase</fullName>
    </submittedName>
</protein>
<feature type="domain" description="Alpha/beta hydrolase fold-3" evidence="3">
    <location>
        <begin position="46"/>
        <end position="186"/>
    </location>
</feature>
<keyword evidence="1 4" id="KW-0378">Hydrolase</keyword>
<accession>A0A165U0A0</accession>
<dbReference type="InterPro" id="IPR013094">
    <property type="entry name" value="AB_hydrolase_3"/>
</dbReference>
<dbReference type="InParanoid" id="A0A165U0A0"/>